<sequence>MEAGSHWKMRARVSRDAVTQVCRASENSAMEQHGIMCRLRAAASAETASCVRKLTDVLASYEGQIKPTRPDHGDHFGDKIKVLKNTRNFSLSLLGAKIFRMY</sequence>
<protein>
    <submittedName>
        <fullName evidence="1">Uncharacterized protein</fullName>
    </submittedName>
</protein>
<name>A0A4Y2A499_ARAVE</name>
<evidence type="ECO:0000313" key="2">
    <source>
        <dbReference type="Proteomes" id="UP000499080"/>
    </source>
</evidence>
<dbReference type="AlphaFoldDB" id="A0A4Y2A499"/>
<dbReference type="EMBL" id="BGPR01000004">
    <property type="protein sequence ID" value="GBL74086.1"/>
    <property type="molecule type" value="Genomic_DNA"/>
</dbReference>
<proteinExistence type="predicted"/>
<dbReference type="Proteomes" id="UP000499080">
    <property type="component" value="Unassembled WGS sequence"/>
</dbReference>
<gene>
    <name evidence="1" type="ORF">AVEN_230986_1</name>
</gene>
<comment type="caution">
    <text evidence="1">The sequence shown here is derived from an EMBL/GenBank/DDBJ whole genome shotgun (WGS) entry which is preliminary data.</text>
</comment>
<organism evidence="1 2">
    <name type="scientific">Araneus ventricosus</name>
    <name type="common">Orbweaver spider</name>
    <name type="synonym">Epeira ventricosa</name>
    <dbReference type="NCBI Taxonomy" id="182803"/>
    <lineage>
        <taxon>Eukaryota</taxon>
        <taxon>Metazoa</taxon>
        <taxon>Ecdysozoa</taxon>
        <taxon>Arthropoda</taxon>
        <taxon>Chelicerata</taxon>
        <taxon>Arachnida</taxon>
        <taxon>Araneae</taxon>
        <taxon>Araneomorphae</taxon>
        <taxon>Entelegynae</taxon>
        <taxon>Araneoidea</taxon>
        <taxon>Araneidae</taxon>
        <taxon>Araneus</taxon>
    </lineage>
</organism>
<evidence type="ECO:0000313" key="1">
    <source>
        <dbReference type="EMBL" id="GBL74086.1"/>
    </source>
</evidence>
<accession>A0A4Y2A499</accession>
<reference evidence="1 2" key="1">
    <citation type="journal article" date="2019" name="Sci. Rep.">
        <title>Orb-weaving spider Araneus ventricosus genome elucidates the spidroin gene catalogue.</title>
        <authorList>
            <person name="Kono N."/>
            <person name="Nakamura H."/>
            <person name="Ohtoshi R."/>
            <person name="Moran D.A.P."/>
            <person name="Shinohara A."/>
            <person name="Yoshida Y."/>
            <person name="Fujiwara M."/>
            <person name="Mori M."/>
            <person name="Tomita M."/>
            <person name="Arakawa K."/>
        </authorList>
    </citation>
    <scope>NUCLEOTIDE SEQUENCE [LARGE SCALE GENOMIC DNA]</scope>
</reference>
<keyword evidence="2" id="KW-1185">Reference proteome</keyword>